<keyword evidence="3" id="KW-0408">Iron</keyword>
<dbReference type="InterPro" id="IPR058240">
    <property type="entry name" value="rSAM_sf"/>
</dbReference>
<evidence type="ECO:0000256" key="2">
    <source>
        <dbReference type="ARBA" id="ARBA00022723"/>
    </source>
</evidence>
<dbReference type="RefSeq" id="WP_246025709.1">
    <property type="nucleotide sequence ID" value="NZ_FOUP01000001.1"/>
</dbReference>
<reference evidence="7 10" key="2">
    <citation type="submission" date="2018-10" db="EMBL/GenBank/DDBJ databases">
        <title>Sequencing the genomes of 1000 actinobacteria strains.</title>
        <authorList>
            <person name="Klenk H.-P."/>
        </authorList>
    </citation>
    <scope>NUCLEOTIDE SEQUENCE [LARGE SCALE GENOMIC DNA]</scope>
    <source>
        <strain evidence="7 10">DSM 45119</strain>
    </source>
</reference>
<dbReference type="InterPro" id="IPR023885">
    <property type="entry name" value="4Fe4S-binding_SPASM_dom"/>
</dbReference>
<dbReference type="SFLD" id="SFLDS00029">
    <property type="entry name" value="Radical_SAM"/>
    <property type="match status" value="1"/>
</dbReference>
<dbReference type="CDD" id="cd01335">
    <property type="entry name" value="Radical_SAM"/>
    <property type="match status" value="1"/>
</dbReference>
<dbReference type="SFLD" id="SFLDF00365">
    <property type="entry name" value="thuricin_CD_(TrnCD-like)"/>
    <property type="match status" value="1"/>
</dbReference>
<dbReference type="InterPro" id="IPR050377">
    <property type="entry name" value="Radical_SAM_PqqE_MftC-like"/>
</dbReference>
<dbReference type="SFLD" id="SFLDG01067">
    <property type="entry name" value="SPASM/twitch_domain_containing"/>
    <property type="match status" value="1"/>
</dbReference>
<evidence type="ECO:0000313" key="10">
    <source>
        <dbReference type="Proteomes" id="UP000270697"/>
    </source>
</evidence>
<dbReference type="PANTHER" id="PTHR11228:SF7">
    <property type="entry name" value="PQQA PEPTIDE CYCLASE"/>
    <property type="match status" value="1"/>
</dbReference>
<evidence type="ECO:0000256" key="3">
    <source>
        <dbReference type="ARBA" id="ARBA00023004"/>
    </source>
</evidence>
<dbReference type="Pfam" id="PF04055">
    <property type="entry name" value="Radical_SAM"/>
    <property type="match status" value="1"/>
</dbReference>
<evidence type="ECO:0000256" key="1">
    <source>
        <dbReference type="ARBA" id="ARBA00022691"/>
    </source>
</evidence>
<gene>
    <name evidence="7" type="ORF">ATL45_6925</name>
    <name evidence="8" type="ORF">SAMN05421805_1011511</name>
</gene>
<keyword evidence="10" id="KW-1185">Reference proteome</keyword>
<dbReference type="PANTHER" id="PTHR11228">
    <property type="entry name" value="RADICAL SAM DOMAIN PROTEIN"/>
    <property type="match status" value="1"/>
</dbReference>
<dbReference type="InterPro" id="IPR013785">
    <property type="entry name" value="Aldolase_TIM"/>
</dbReference>
<protein>
    <submittedName>
        <fullName evidence="7">MoaA/NifB/PqqE/SkfB family radical SAM enzyme</fullName>
    </submittedName>
    <submittedName>
        <fullName evidence="8">Radical SAM superfamily enzyme, MoaA/NifB/PqqE/SkfB family</fullName>
    </submittedName>
</protein>
<evidence type="ECO:0000256" key="4">
    <source>
        <dbReference type="ARBA" id="ARBA00023014"/>
    </source>
</evidence>
<reference evidence="8 9" key="1">
    <citation type="submission" date="2016-10" db="EMBL/GenBank/DDBJ databases">
        <authorList>
            <person name="de Groot N.N."/>
        </authorList>
    </citation>
    <scope>NUCLEOTIDE SEQUENCE [LARGE SCALE GENOMIC DNA]</scope>
    <source>
        <strain evidence="8 9">CPCC 201259</strain>
    </source>
</reference>
<dbReference type="Proteomes" id="UP000270697">
    <property type="component" value="Unassembled WGS sequence"/>
</dbReference>
<keyword evidence="2" id="KW-0479">Metal-binding</keyword>
<accession>A0A1I4TP88</accession>
<proteinExistence type="predicted"/>
<dbReference type="InterPro" id="IPR007197">
    <property type="entry name" value="rSAM"/>
</dbReference>
<evidence type="ECO:0000313" key="9">
    <source>
        <dbReference type="Proteomes" id="UP000199398"/>
    </source>
</evidence>
<dbReference type="CDD" id="cd21109">
    <property type="entry name" value="SPASM"/>
    <property type="match status" value="1"/>
</dbReference>
<dbReference type="SUPFAM" id="SSF102114">
    <property type="entry name" value="Radical SAM enzymes"/>
    <property type="match status" value="1"/>
</dbReference>
<sequence>MDNGISFVWLEITGKCQLECTHCYAESGPSGDHGVMQVHDWQRAIDQSAALGVRMVQFIGGEPTRHPALPVLINHALGRGVEVEVFTNMVSIHPVLWDVLAQPGVRLATSYYSTDPGEHAAITRRRTYERTKANIVEALRRSIPLRAGVVNLWEGQRSGQAVAELRELGVTEIGNDRLRQVGRGVRTGAAGLDQLCGHCGDGKIAISPTGQVWPCVFSRWMPVGNVRDQALADILAGPRAGEVGEKLRTAFAARPWSACDPQCGPNCGPACNPSCWPQGTGPCGPNGGCMPNYDA</sequence>
<organism evidence="8 9">
    <name type="scientific">Saccharopolyspora antimicrobica</name>
    <dbReference type="NCBI Taxonomy" id="455193"/>
    <lineage>
        <taxon>Bacteria</taxon>
        <taxon>Bacillati</taxon>
        <taxon>Actinomycetota</taxon>
        <taxon>Actinomycetes</taxon>
        <taxon>Pseudonocardiales</taxon>
        <taxon>Pseudonocardiaceae</taxon>
        <taxon>Saccharopolyspora</taxon>
    </lineage>
</organism>
<dbReference type="EMBL" id="RBXX01000002">
    <property type="protein sequence ID" value="RKT88490.1"/>
    <property type="molecule type" value="Genomic_DNA"/>
</dbReference>
<keyword evidence="1" id="KW-0949">S-adenosyl-L-methionine</keyword>
<evidence type="ECO:0000313" key="8">
    <source>
        <dbReference type="EMBL" id="SFM78445.1"/>
    </source>
</evidence>
<dbReference type="GO" id="GO:0051536">
    <property type="term" value="F:iron-sulfur cluster binding"/>
    <property type="evidence" value="ECO:0007669"/>
    <property type="project" value="UniProtKB-KW"/>
</dbReference>
<name>A0A1I4TP88_9PSEU</name>
<evidence type="ECO:0000259" key="5">
    <source>
        <dbReference type="Pfam" id="PF04055"/>
    </source>
</evidence>
<feature type="domain" description="Radical SAM core" evidence="5">
    <location>
        <begin position="11"/>
        <end position="144"/>
    </location>
</feature>
<dbReference type="AlphaFoldDB" id="A0A1I4TP88"/>
<dbReference type="Gene3D" id="3.20.20.70">
    <property type="entry name" value="Aldolase class I"/>
    <property type="match status" value="1"/>
</dbReference>
<dbReference type="EMBL" id="FOUP01000001">
    <property type="protein sequence ID" value="SFM78445.1"/>
    <property type="molecule type" value="Genomic_DNA"/>
</dbReference>
<evidence type="ECO:0000259" key="6">
    <source>
        <dbReference type="Pfam" id="PF13186"/>
    </source>
</evidence>
<dbReference type="Pfam" id="PF13186">
    <property type="entry name" value="SPASM"/>
    <property type="match status" value="1"/>
</dbReference>
<feature type="domain" description="4Fe4S-binding SPASM" evidence="6">
    <location>
        <begin position="196"/>
        <end position="263"/>
    </location>
</feature>
<dbReference type="SFLD" id="SFLDG01216">
    <property type="entry name" value="thioether_bond_formation_requi"/>
    <property type="match status" value="1"/>
</dbReference>
<keyword evidence="4" id="KW-0411">Iron-sulfur</keyword>
<dbReference type="Proteomes" id="UP000199398">
    <property type="component" value="Unassembled WGS sequence"/>
</dbReference>
<dbReference type="STRING" id="455193.SAMN05421805_1011511"/>
<evidence type="ECO:0000313" key="7">
    <source>
        <dbReference type="EMBL" id="RKT88490.1"/>
    </source>
</evidence>
<dbReference type="GO" id="GO:0003824">
    <property type="term" value="F:catalytic activity"/>
    <property type="evidence" value="ECO:0007669"/>
    <property type="project" value="InterPro"/>
</dbReference>
<dbReference type="GO" id="GO:0046872">
    <property type="term" value="F:metal ion binding"/>
    <property type="evidence" value="ECO:0007669"/>
    <property type="project" value="UniProtKB-KW"/>
</dbReference>
<dbReference type="SFLD" id="SFLDG01386">
    <property type="entry name" value="main_SPASM_domain-containing"/>
    <property type="match status" value="1"/>
</dbReference>